<organism evidence="1 2">
    <name type="scientific">Eumeta variegata</name>
    <name type="common">Bagworm moth</name>
    <name type="synonym">Eumeta japonica</name>
    <dbReference type="NCBI Taxonomy" id="151549"/>
    <lineage>
        <taxon>Eukaryota</taxon>
        <taxon>Metazoa</taxon>
        <taxon>Ecdysozoa</taxon>
        <taxon>Arthropoda</taxon>
        <taxon>Hexapoda</taxon>
        <taxon>Insecta</taxon>
        <taxon>Pterygota</taxon>
        <taxon>Neoptera</taxon>
        <taxon>Endopterygota</taxon>
        <taxon>Lepidoptera</taxon>
        <taxon>Glossata</taxon>
        <taxon>Ditrysia</taxon>
        <taxon>Tineoidea</taxon>
        <taxon>Psychidae</taxon>
        <taxon>Oiketicinae</taxon>
        <taxon>Eumeta</taxon>
    </lineage>
</organism>
<gene>
    <name evidence="1" type="primary">spz3</name>
    <name evidence="1" type="ORF">EVAR_12470_1</name>
</gene>
<dbReference type="Proteomes" id="UP000299102">
    <property type="component" value="Unassembled WGS sequence"/>
</dbReference>
<proteinExistence type="predicted"/>
<dbReference type="AlphaFoldDB" id="A0A4C1TPG8"/>
<evidence type="ECO:0000313" key="2">
    <source>
        <dbReference type="Proteomes" id="UP000299102"/>
    </source>
</evidence>
<keyword evidence="2" id="KW-1185">Reference proteome</keyword>
<name>A0A4C1TPG8_EUMVA</name>
<protein>
    <submittedName>
        <fullName evidence="1">Protein spaetzle 3</fullName>
    </submittedName>
</protein>
<comment type="caution">
    <text evidence="1">The sequence shown here is derived from an EMBL/GenBank/DDBJ whole genome shotgun (WGS) entry which is preliminary data.</text>
</comment>
<accession>A0A4C1TPG8</accession>
<dbReference type="OrthoDB" id="6630583at2759"/>
<dbReference type="EMBL" id="BGZK01000075">
    <property type="protein sequence ID" value="GBP15872.1"/>
    <property type="molecule type" value="Genomic_DNA"/>
</dbReference>
<reference evidence="1 2" key="1">
    <citation type="journal article" date="2019" name="Commun. Biol.">
        <title>The bagworm genome reveals a unique fibroin gene that provides high tensile strength.</title>
        <authorList>
            <person name="Kono N."/>
            <person name="Nakamura H."/>
            <person name="Ohtoshi R."/>
            <person name="Tomita M."/>
            <person name="Numata K."/>
            <person name="Arakawa K."/>
        </authorList>
    </citation>
    <scope>NUCLEOTIDE SEQUENCE [LARGE SCALE GENOMIC DNA]</scope>
</reference>
<evidence type="ECO:0000313" key="1">
    <source>
        <dbReference type="EMBL" id="GBP15872.1"/>
    </source>
</evidence>
<sequence>MKLPRGPTLGVSQPAVTPLQGPILLRNGTVPVVPLTSYPTVNNGSFYQIPAEIYGNQSLNRRFIDRKRETLANATTSENLTVLFSCPFLRHTIPQSSYFRLRSLKIIEPSLATVTVRIVTSETGGLTSSPKQGASGF</sequence>